<dbReference type="FunFam" id="3.10.50.40:FF:000010">
    <property type="entry name" value="Peptidyl-prolyl cis-trans isomerase Pin1"/>
    <property type="match status" value="1"/>
</dbReference>
<dbReference type="Proteomes" id="UP000007148">
    <property type="component" value="Unassembled WGS sequence"/>
</dbReference>
<dbReference type="SUPFAM" id="SSF51045">
    <property type="entry name" value="WW domain"/>
    <property type="match status" value="1"/>
</dbReference>
<dbReference type="EC" id="5.2.1.8" evidence="5"/>
<comment type="catalytic activity">
    <reaction evidence="1 5">
        <text>[protein]-peptidylproline (omega=180) = [protein]-peptidylproline (omega=0)</text>
        <dbReference type="Rhea" id="RHEA:16237"/>
        <dbReference type="Rhea" id="RHEA-COMP:10747"/>
        <dbReference type="Rhea" id="RHEA-COMP:10748"/>
        <dbReference type="ChEBI" id="CHEBI:83833"/>
        <dbReference type="ChEBI" id="CHEBI:83834"/>
        <dbReference type="EC" id="5.2.1.8"/>
    </reaction>
</comment>
<dbReference type="PANTHER" id="PTHR10657">
    <property type="entry name" value="PEPTIDYL-PROLYL CIS-TRANS ISOMERASE"/>
    <property type="match status" value="1"/>
</dbReference>
<dbReference type="PROSITE" id="PS01096">
    <property type="entry name" value="PPIC_PPIASE_1"/>
    <property type="match status" value="1"/>
</dbReference>
<dbReference type="SUPFAM" id="SSF54534">
    <property type="entry name" value="FKBP-like"/>
    <property type="match status" value="1"/>
</dbReference>
<dbReference type="GO" id="GO:0080090">
    <property type="term" value="P:regulation of primary metabolic process"/>
    <property type="evidence" value="ECO:0007669"/>
    <property type="project" value="UniProtKB-ARBA"/>
</dbReference>
<dbReference type="GO" id="GO:0060255">
    <property type="term" value="P:regulation of macromolecule metabolic process"/>
    <property type="evidence" value="ECO:0007669"/>
    <property type="project" value="UniProtKB-ARBA"/>
</dbReference>
<dbReference type="Pfam" id="PF00639">
    <property type="entry name" value="Rotamase"/>
    <property type="match status" value="1"/>
</dbReference>
<dbReference type="Pfam" id="PF00397">
    <property type="entry name" value="WW"/>
    <property type="match status" value="1"/>
</dbReference>
<dbReference type="OMA" id="DEVQCLH"/>
<dbReference type="PROSITE" id="PS50020">
    <property type="entry name" value="WW_DOMAIN_2"/>
    <property type="match status" value="1"/>
</dbReference>
<dbReference type="InterPro" id="IPR001202">
    <property type="entry name" value="WW_dom"/>
</dbReference>
<dbReference type="InterPro" id="IPR023058">
    <property type="entry name" value="PPIase_PpiC_CS"/>
</dbReference>
<dbReference type="InterPro" id="IPR046357">
    <property type="entry name" value="PPIase_dom_sf"/>
</dbReference>
<dbReference type="GO" id="GO:0005634">
    <property type="term" value="C:nucleus"/>
    <property type="evidence" value="ECO:0007669"/>
    <property type="project" value="TreeGrafter"/>
</dbReference>
<dbReference type="Gene3D" id="3.10.50.40">
    <property type="match status" value="1"/>
</dbReference>
<dbReference type="OrthoDB" id="2530521at2759"/>
<accession>G4TC70</accession>
<gene>
    <name evidence="8" type="ORF">PIIN_02773</name>
</gene>
<evidence type="ECO:0000313" key="8">
    <source>
        <dbReference type="EMBL" id="CCA68913.1"/>
    </source>
</evidence>
<dbReference type="FunCoup" id="G4TC70">
    <property type="interactions" value="592"/>
</dbReference>
<sequence>MGWEVRMSNTRRKPYFYNRDTNQSLWQAPPDLTPQEIEKLPGANLLSASPPSGGPEIANITRTKQEAIDILLGYKDEINGDPHKFASLAQQYSDCSSHSKGGDLGHFSRGQMQKPFEDATFALQVGEMSGIVETDSGVHLIYRTE</sequence>
<dbReference type="eggNOG" id="KOG3259">
    <property type="taxonomic scope" value="Eukaryota"/>
</dbReference>
<comment type="caution">
    <text evidence="8">The sequence shown here is derived from an EMBL/GenBank/DDBJ whole genome shotgun (WGS) entry which is preliminary data.</text>
</comment>
<dbReference type="AlphaFoldDB" id="G4TC70"/>
<evidence type="ECO:0000313" key="9">
    <source>
        <dbReference type="Proteomes" id="UP000007148"/>
    </source>
</evidence>
<evidence type="ECO:0000256" key="4">
    <source>
        <dbReference type="PROSITE-ProRule" id="PRU00278"/>
    </source>
</evidence>
<protein>
    <recommendedName>
        <fullName evidence="5">Peptidyl-prolyl cis-trans isomerase</fullName>
        <ecNumber evidence="5">5.2.1.8</ecNumber>
    </recommendedName>
</protein>
<evidence type="ECO:0000259" key="7">
    <source>
        <dbReference type="PROSITE" id="PS50198"/>
    </source>
</evidence>
<dbReference type="STRING" id="1109443.G4TC70"/>
<dbReference type="PANTHER" id="PTHR10657:SF4">
    <property type="entry name" value="PEPTIDYL-PROLYL CIS-TRANS ISOMERASE-RELATED"/>
    <property type="match status" value="1"/>
</dbReference>
<name>G4TC70_SERID</name>
<dbReference type="InParanoid" id="G4TC70"/>
<keyword evidence="3 4" id="KW-0413">Isomerase</keyword>
<feature type="domain" description="PpiC" evidence="7">
    <location>
        <begin position="37"/>
        <end position="145"/>
    </location>
</feature>
<proteinExistence type="predicted"/>
<feature type="domain" description="WW" evidence="6">
    <location>
        <begin position="1"/>
        <end position="31"/>
    </location>
</feature>
<evidence type="ECO:0000259" key="6">
    <source>
        <dbReference type="PROSITE" id="PS50020"/>
    </source>
</evidence>
<reference evidence="8 9" key="1">
    <citation type="journal article" date="2011" name="PLoS Pathog.">
        <title>Endophytic Life Strategies Decoded by Genome and Transcriptome Analyses of the Mutualistic Root Symbiont Piriformospora indica.</title>
        <authorList>
            <person name="Zuccaro A."/>
            <person name="Lahrmann U."/>
            <person name="Guldener U."/>
            <person name="Langen G."/>
            <person name="Pfiffi S."/>
            <person name="Biedenkopf D."/>
            <person name="Wong P."/>
            <person name="Samans B."/>
            <person name="Grimm C."/>
            <person name="Basiewicz M."/>
            <person name="Murat C."/>
            <person name="Martin F."/>
            <person name="Kogel K.H."/>
        </authorList>
    </citation>
    <scope>NUCLEOTIDE SEQUENCE [LARGE SCALE GENOMIC DNA]</scope>
    <source>
        <strain evidence="8 9">DSM 11827</strain>
    </source>
</reference>
<dbReference type="CDD" id="cd00201">
    <property type="entry name" value="WW"/>
    <property type="match status" value="1"/>
</dbReference>
<organism evidence="8 9">
    <name type="scientific">Serendipita indica (strain DSM 11827)</name>
    <name type="common">Root endophyte fungus</name>
    <name type="synonym">Piriformospora indica</name>
    <dbReference type="NCBI Taxonomy" id="1109443"/>
    <lineage>
        <taxon>Eukaryota</taxon>
        <taxon>Fungi</taxon>
        <taxon>Dikarya</taxon>
        <taxon>Basidiomycota</taxon>
        <taxon>Agaricomycotina</taxon>
        <taxon>Agaricomycetes</taxon>
        <taxon>Sebacinales</taxon>
        <taxon>Serendipitaceae</taxon>
        <taxon>Serendipita</taxon>
    </lineage>
</organism>
<keyword evidence="9" id="KW-1185">Reference proteome</keyword>
<dbReference type="InterPro" id="IPR051370">
    <property type="entry name" value="PPIase_Pin1"/>
</dbReference>
<dbReference type="GO" id="GO:0005829">
    <property type="term" value="C:cytosol"/>
    <property type="evidence" value="ECO:0007669"/>
    <property type="project" value="TreeGrafter"/>
</dbReference>
<dbReference type="InterPro" id="IPR036020">
    <property type="entry name" value="WW_dom_sf"/>
</dbReference>
<dbReference type="HOGENOM" id="CLU_090028_0_1_1"/>
<evidence type="ECO:0000256" key="1">
    <source>
        <dbReference type="ARBA" id="ARBA00000971"/>
    </source>
</evidence>
<dbReference type="Gene3D" id="2.20.70.10">
    <property type="match status" value="1"/>
</dbReference>
<dbReference type="PROSITE" id="PS50198">
    <property type="entry name" value="PPIC_PPIASE_2"/>
    <property type="match status" value="1"/>
</dbReference>
<keyword evidence="2 4" id="KW-0697">Rotamase</keyword>
<evidence type="ECO:0000256" key="3">
    <source>
        <dbReference type="ARBA" id="ARBA00023235"/>
    </source>
</evidence>
<dbReference type="InterPro" id="IPR000297">
    <property type="entry name" value="PPIase_PpiC"/>
</dbReference>
<dbReference type="GO" id="GO:0003755">
    <property type="term" value="F:peptidyl-prolyl cis-trans isomerase activity"/>
    <property type="evidence" value="ECO:0007669"/>
    <property type="project" value="UniProtKB-UniRule"/>
</dbReference>
<evidence type="ECO:0000256" key="2">
    <source>
        <dbReference type="ARBA" id="ARBA00023110"/>
    </source>
</evidence>
<evidence type="ECO:0000256" key="5">
    <source>
        <dbReference type="RuleBase" id="RU363014"/>
    </source>
</evidence>
<dbReference type="EMBL" id="CAFZ01000042">
    <property type="protein sequence ID" value="CCA68913.1"/>
    <property type="molecule type" value="Genomic_DNA"/>
</dbReference>